<feature type="compositionally biased region" description="Low complexity" evidence="1">
    <location>
        <begin position="450"/>
        <end position="468"/>
    </location>
</feature>
<dbReference type="RefSeq" id="XP_006812843.1">
    <property type="nucleotide sequence ID" value="XM_006812780.1"/>
</dbReference>
<reference evidence="3" key="1">
    <citation type="submission" date="2025-08" db="UniProtKB">
        <authorList>
            <consortium name="RefSeq"/>
        </authorList>
    </citation>
    <scope>IDENTIFICATION</scope>
    <source>
        <tissue evidence="3">Testes</tissue>
    </source>
</reference>
<accession>A0ABM0LYK2</accession>
<feature type="compositionally biased region" description="Polar residues" evidence="1">
    <location>
        <begin position="328"/>
        <end position="339"/>
    </location>
</feature>
<evidence type="ECO:0000256" key="1">
    <source>
        <dbReference type="SAM" id="MobiDB-lite"/>
    </source>
</evidence>
<feature type="compositionally biased region" description="Basic and acidic residues" evidence="1">
    <location>
        <begin position="88"/>
        <end position="112"/>
    </location>
</feature>
<keyword evidence="2" id="KW-1185">Reference proteome</keyword>
<feature type="compositionally biased region" description="Basic and acidic residues" evidence="1">
    <location>
        <begin position="300"/>
        <end position="327"/>
    </location>
</feature>
<feature type="compositionally biased region" description="Basic and acidic residues" evidence="1">
    <location>
        <begin position="353"/>
        <end position="365"/>
    </location>
</feature>
<dbReference type="GeneID" id="102808694"/>
<organism evidence="2 3">
    <name type="scientific">Saccoglossus kowalevskii</name>
    <name type="common">Acorn worm</name>
    <dbReference type="NCBI Taxonomy" id="10224"/>
    <lineage>
        <taxon>Eukaryota</taxon>
        <taxon>Metazoa</taxon>
        <taxon>Hemichordata</taxon>
        <taxon>Enteropneusta</taxon>
        <taxon>Harrimaniidae</taxon>
        <taxon>Saccoglossus</taxon>
    </lineage>
</organism>
<feature type="region of interest" description="Disordered" evidence="1">
    <location>
        <begin position="1"/>
        <end position="41"/>
    </location>
</feature>
<feature type="compositionally biased region" description="Basic residues" evidence="1">
    <location>
        <begin position="18"/>
        <end position="28"/>
    </location>
</feature>
<feature type="compositionally biased region" description="Polar residues" evidence="1">
    <location>
        <begin position="428"/>
        <end position="437"/>
    </location>
</feature>
<feature type="compositionally biased region" description="Basic residues" evidence="1">
    <location>
        <begin position="167"/>
        <end position="178"/>
    </location>
</feature>
<gene>
    <name evidence="3" type="primary">LOC102808694</name>
</gene>
<feature type="compositionally biased region" description="Basic and acidic residues" evidence="1">
    <location>
        <begin position="539"/>
        <end position="552"/>
    </location>
</feature>
<evidence type="ECO:0000313" key="2">
    <source>
        <dbReference type="Proteomes" id="UP000694865"/>
    </source>
</evidence>
<dbReference type="Proteomes" id="UP000694865">
    <property type="component" value="Unplaced"/>
</dbReference>
<feature type="compositionally biased region" description="Basic and acidic residues" evidence="1">
    <location>
        <begin position="121"/>
        <end position="138"/>
    </location>
</feature>
<evidence type="ECO:0000313" key="3">
    <source>
        <dbReference type="RefSeq" id="XP_006812843.1"/>
    </source>
</evidence>
<feature type="compositionally biased region" description="Basic and acidic residues" evidence="1">
    <location>
        <begin position="202"/>
        <end position="223"/>
    </location>
</feature>
<feature type="compositionally biased region" description="Basic and acidic residues" evidence="1">
    <location>
        <begin position="519"/>
        <end position="528"/>
    </location>
</feature>
<feature type="compositionally biased region" description="Basic and acidic residues" evidence="1">
    <location>
        <begin position="57"/>
        <end position="81"/>
    </location>
</feature>
<feature type="region of interest" description="Disordered" evidence="1">
    <location>
        <begin position="57"/>
        <end position="570"/>
    </location>
</feature>
<sequence length="570" mass="65553">MESDAADTTVLEIEAPLKRQKRKKKKSRDRNENNRKEEYNMQIISNDAAILEVKTRECRDNERQSNEIVVKHTDDNHEERTRKIKKTKSGETRERHEKCPKADSRTESEKVERRRRKEKKSRNLEKDRDIEIKDDAQKYKSSKRNDRKKSKDKVETTSTNEDVNVAFKKHKNVHRARQRDRDDDEASGGVVEQNDRTVTVNDRSEKRQHFPAGYRDKRVQDGRKGRKSRRQNKNDDEALRNDKERDIEAGGDHDVAHRTDSEINRKKNKRHVREDGDVRKTRENRRGSEDKRQRKTRRSQHVDNPRQKAQRNLKESDGARKNSDESSPRSILKSNGNGSDENRADTYNIHTHGHYDIVEIEKVENRPTSSNSDENRKDGSVKFSVVEDASVAKARRESSQDNTADDSESSSFSAWSTGSSESESDTSNIPRQKGSNVRQKRRAYKKDSMSESQSESESDNSGSLSESEYTTEYDSESGSESSYTDSSSGSSEYETETETDSDYSDYESGSETDSSYSKNSEDEADGSRRTAYVIKKKRDSVEHNPINEKDDSNNAASNKSTTVSRSCLVM</sequence>
<feature type="compositionally biased region" description="Acidic residues" evidence="1">
    <location>
        <begin position="493"/>
        <end position="510"/>
    </location>
</feature>
<feature type="compositionally biased region" description="Polar residues" evidence="1">
    <location>
        <begin position="553"/>
        <end position="570"/>
    </location>
</feature>
<protein>
    <submittedName>
        <fullName evidence="3">DEAD-box ATP-dependent RNA helicase 42-like</fullName>
    </submittedName>
</protein>
<feature type="compositionally biased region" description="Basic and acidic residues" evidence="1">
    <location>
        <begin position="232"/>
        <end position="265"/>
    </location>
</feature>
<feature type="compositionally biased region" description="Low complexity" evidence="1">
    <location>
        <begin position="478"/>
        <end position="492"/>
    </location>
</feature>
<feature type="compositionally biased region" description="Basic and acidic residues" evidence="1">
    <location>
        <begin position="272"/>
        <end position="292"/>
    </location>
</feature>
<proteinExistence type="predicted"/>
<feature type="compositionally biased region" description="Low complexity" evidence="1">
    <location>
        <begin position="409"/>
        <end position="427"/>
    </location>
</feature>
<name>A0ABM0LYK2_SACKO</name>
<feature type="compositionally biased region" description="Basic residues" evidence="1">
    <location>
        <begin position="140"/>
        <end position="151"/>
    </location>
</feature>
<feature type="compositionally biased region" description="Basic and acidic residues" evidence="1">
    <location>
        <begin position="29"/>
        <end position="39"/>
    </location>
</feature>